<dbReference type="InterPro" id="IPR010666">
    <property type="entry name" value="Znf_GRF"/>
</dbReference>
<sequence>MATATPSRNRYQNVYPGTPLTEKRRLKGLWHRNEWWCMFSLTSFIPSLATHLILLPIFYTLSASAHQLSIPSSPSIPPNLLEIGQNQLTHTLWRPGNCSPRKRAVERRVTSDTPNRGKCFWACPYPPPDGCGFFLFSEEARVREVGLTPSSGEAADAPPAATQSKSPSLTQMRLTDIGIQFLGGRRQSDPGTTQLEDEDDNAEAATRLQPMSSSQPEAGASSDKGKGKAVTEADPNYAPLTPGNTGGVKRSRDAFEEDFDDIGSDEEQQLAVMTDRSVEKFIREHGYKDTEDGDDDALATSSRPVARTLFPKAEGSKRQKSVSFEEPEPFPPTPSRTAHSNSTQPPPQSTMQTSPPSSMDAPSVPWSSMSATQREDDEGKDGSNTDITEQVMGLLQTQSIDPSVLESVHSLLLTSARRTKGIAMGRDSARTAINEKKMKIARLQERVVALENKEQSLNSQITHIKASLMKMYEDN</sequence>
<proteinExistence type="predicted"/>
<evidence type="ECO:0000256" key="4">
    <source>
        <dbReference type="PROSITE-ProRule" id="PRU01343"/>
    </source>
</evidence>
<evidence type="ECO:0000259" key="8">
    <source>
        <dbReference type="PROSITE" id="PS51999"/>
    </source>
</evidence>
<feature type="transmembrane region" description="Helical" evidence="7">
    <location>
        <begin position="35"/>
        <end position="59"/>
    </location>
</feature>
<feature type="coiled-coil region" evidence="5">
    <location>
        <begin position="426"/>
        <end position="460"/>
    </location>
</feature>
<keyword evidence="10" id="KW-1185">Reference proteome</keyword>
<keyword evidence="5" id="KW-0175">Coiled coil</keyword>
<keyword evidence="7" id="KW-0812">Transmembrane</keyword>
<evidence type="ECO:0000256" key="2">
    <source>
        <dbReference type="ARBA" id="ARBA00022771"/>
    </source>
</evidence>
<gene>
    <name evidence="9" type="ORF">TARUN_7157</name>
</gene>
<evidence type="ECO:0000313" key="10">
    <source>
        <dbReference type="Proteomes" id="UP000266272"/>
    </source>
</evidence>
<evidence type="ECO:0000256" key="1">
    <source>
        <dbReference type="ARBA" id="ARBA00022723"/>
    </source>
</evidence>
<organism evidence="9 10">
    <name type="scientific">Trichoderma arundinaceum</name>
    <dbReference type="NCBI Taxonomy" id="490622"/>
    <lineage>
        <taxon>Eukaryota</taxon>
        <taxon>Fungi</taxon>
        <taxon>Dikarya</taxon>
        <taxon>Ascomycota</taxon>
        <taxon>Pezizomycotina</taxon>
        <taxon>Sordariomycetes</taxon>
        <taxon>Hypocreomycetidae</taxon>
        <taxon>Hypocreales</taxon>
        <taxon>Hypocreaceae</taxon>
        <taxon>Trichoderma</taxon>
    </lineage>
</organism>
<comment type="caution">
    <text evidence="9">The sequence shown here is derived from an EMBL/GenBank/DDBJ whole genome shotgun (WGS) entry which is preliminary data.</text>
</comment>
<dbReference type="AlphaFoldDB" id="A0A395NG37"/>
<evidence type="ECO:0000256" key="3">
    <source>
        <dbReference type="ARBA" id="ARBA00022833"/>
    </source>
</evidence>
<feature type="domain" description="GRF-type" evidence="8">
    <location>
        <begin position="98"/>
        <end position="140"/>
    </location>
</feature>
<dbReference type="STRING" id="490622.A0A395NG37"/>
<evidence type="ECO:0000256" key="5">
    <source>
        <dbReference type="SAM" id="Coils"/>
    </source>
</evidence>
<dbReference type="GO" id="GO:0008270">
    <property type="term" value="F:zinc ion binding"/>
    <property type="evidence" value="ECO:0007669"/>
    <property type="project" value="UniProtKB-KW"/>
</dbReference>
<feature type="compositionally biased region" description="Low complexity" evidence="6">
    <location>
        <begin position="349"/>
        <end position="359"/>
    </location>
</feature>
<dbReference type="PROSITE" id="PS51999">
    <property type="entry name" value="ZF_GRF"/>
    <property type="match status" value="1"/>
</dbReference>
<protein>
    <recommendedName>
        <fullName evidence="8">GRF-type domain-containing protein</fullName>
    </recommendedName>
</protein>
<reference evidence="9 10" key="1">
    <citation type="journal article" date="2018" name="PLoS Pathog.">
        <title>Evolution of structural diversity of trichothecenes, a family of toxins produced by plant pathogenic and entomopathogenic fungi.</title>
        <authorList>
            <person name="Proctor R.H."/>
            <person name="McCormick S.P."/>
            <person name="Kim H.S."/>
            <person name="Cardoza R.E."/>
            <person name="Stanley A.M."/>
            <person name="Lindo L."/>
            <person name="Kelly A."/>
            <person name="Brown D.W."/>
            <person name="Lee T."/>
            <person name="Vaughan M.M."/>
            <person name="Alexander N.J."/>
            <person name="Busman M."/>
            <person name="Gutierrez S."/>
        </authorList>
    </citation>
    <scope>NUCLEOTIDE SEQUENCE [LARGE SCALE GENOMIC DNA]</scope>
    <source>
        <strain evidence="9 10">IBT 40837</strain>
    </source>
</reference>
<dbReference type="OrthoDB" id="430051at2759"/>
<keyword evidence="7" id="KW-0472">Membrane</keyword>
<name>A0A395NG37_TRIAR</name>
<keyword evidence="3" id="KW-0862">Zinc</keyword>
<evidence type="ECO:0000256" key="6">
    <source>
        <dbReference type="SAM" id="MobiDB-lite"/>
    </source>
</evidence>
<keyword evidence="1" id="KW-0479">Metal-binding</keyword>
<feature type="compositionally biased region" description="Acidic residues" evidence="6">
    <location>
        <begin position="255"/>
        <end position="268"/>
    </location>
</feature>
<evidence type="ECO:0000256" key="7">
    <source>
        <dbReference type="SAM" id="Phobius"/>
    </source>
</evidence>
<accession>A0A395NG37</accession>
<evidence type="ECO:0000313" key="9">
    <source>
        <dbReference type="EMBL" id="RFU75088.1"/>
    </source>
</evidence>
<keyword evidence="2 4" id="KW-0863">Zinc-finger</keyword>
<feature type="region of interest" description="Disordered" evidence="6">
    <location>
        <begin position="148"/>
        <end position="385"/>
    </location>
</feature>
<dbReference type="EMBL" id="PXOA01000473">
    <property type="protein sequence ID" value="RFU75088.1"/>
    <property type="molecule type" value="Genomic_DNA"/>
</dbReference>
<feature type="compositionally biased region" description="Polar residues" evidence="6">
    <location>
        <begin position="161"/>
        <end position="173"/>
    </location>
</feature>
<keyword evidence="7" id="KW-1133">Transmembrane helix</keyword>
<dbReference type="Proteomes" id="UP000266272">
    <property type="component" value="Unassembled WGS sequence"/>
</dbReference>
<feature type="compositionally biased region" description="Basic and acidic residues" evidence="6">
    <location>
        <begin position="276"/>
        <end position="290"/>
    </location>
</feature>